<organism evidence="10 11">
    <name type="scientific">Sitophilus oryzae</name>
    <name type="common">Rice weevil</name>
    <name type="synonym">Curculio oryzae</name>
    <dbReference type="NCBI Taxonomy" id="7048"/>
    <lineage>
        <taxon>Eukaryota</taxon>
        <taxon>Metazoa</taxon>
        <taxon>Ecdysozoa</taxon>
        <taxon>Arthropoda</taxon>
        <taxon>Hexapoda</taxon>
        <taxon>Insecta</taxon>
        <taxon>Pterygota</taxon>
        <taxon>Neoptera</taxon>
        <taxon>Endopterygota</taxon>
        <taxon>Coleoptera</taxon>
        <taxon>Polyphaga</taxon>
        <taxon>Cucujiformia</taxon>
        <taxon>Curculionidae</taxon>
        <taxon>Dryophthorinae</taxon>
        <taxon>Sitophilus</taxon>
    </lineage>
</organism>
<feature type="transmembrane region" description="Helical" evidence="8">
    <location>
        <begin position="528"/>
        <end position="549"/>
    </location>
</feature>
<protein>
    <recommendedName>
        <fullName evidence="4">Aldehyde dehydrogenase</fullName>
    </recommendedName>
</protein>
<feature type="domain" description="Aldehyde dehydrogenase" evidence="9">
    <location>
        <begin position="47"/>
        <end position="485"/>
    </location>
</feature>
<comment type="similarity">
    <text evidence="1 4 7">Belongs to the aldehyde dehydrogenase family.</text>
</comment>
<evidence type="ECO:0000256" key="6">
    <source>
        <dbReference type="PROSITE-ProRule" id="PRU10007"/>
    </source>
</evidence>
<keyword evidence="2 4" id="KW-0560">Oxidoreductase</keyword>
<dbReference type="PROSITE" id="PS00070">
    <property type="entry name" value="ALDEHYDE_DEHYDR_CYS"/>
    <property type="match status" value="1"/>
</dbReference>
<dbReference type="AlphaFoldDB" id="A0A6J2YBZ0"/>
<feature type="active site" evidence="5 6">
    <location>
        <position position="267"/>
    </location>
</feature>
<dbReference type="RefSeq" id="XP_030760709.1">
    <property type="nucleotide sequence ID" value="XM_030904849.1"/>
</dbReference>
<dbReference type="Gene3D" id="3.40.309.10">
    <property type="entry name" value="Aldehyde Dehydrogenase, Chain A, domain 2"/>
    <property type="match status" value="1"/>
</dbReference>
<evidence type="ECO:0000313" key="11">
    <source>
        <dbReference type="RefSeq" id="XP_030760709.1"/>
    </source>
</evidence>
<dbReference type="PROSITE" id="PS00687">
    <property type="entry name" value="ALDEHYDE_DEHYDR_GLU"/>
    <property type="match status" value="1"/>
</dbReference>
<feature type="active site" evidence="5">
    <location>
        <position position="301"/>
    </location>
</feature>
<evidence type="ECO:0000313" key="10">
    <source>
        <dbReference type="Proteomes" id="UP000504635"/>
    </source>
</evidence>
<evidence type="ECO:0000256" key="5">
    <source>
        <dbReference type="PIRSR" id="PIRSR036492-1"/>
    </source>
</evidence>
<dbReference type="PANTHER" id="PTHR43570:SF16">
    <property type="entry name" value="ALDEHYDE DEHYDROGENASE TYPE III, ISOFORM Q"/>
    <property type="match status" value="1"/>
</dbReference>
<dbReference type="GO" id="GO:0005737">
    <property type="term" value="C:cytoplasm"/>
    <property type="evidence" value="ECO:0007669"/>
    <property type="project" value="TreeGrafter"/>
</dbReference>
<keyword evidence="8" id="KW-0472">Membrane</keyword>
<dbReference type="Gene3D" id="3.40.605.10">
    <property type="entry name" value="Aldehyde Dehydrogenase, Chain A, domain 1"/>
    <property type="match status" value="1"/>
</dbReference>
<evidence type="ECO:0000256" key="1">
    <source>
        <dbReference type="ARBA" id="ARBA00009986"/>
    </source>
</evidence>
<accession>A0A6J2YBZ0</accession>
<dbReference type="GO" id="GO:0004029">
    <property type="term" value="F:aldehyde dehydrogenase (NAD+) activity"/>
    <property type="evidence" value="ECO:0007669"/>
    <property type="project" value="TreeGrafter"/>
</dbReference>
<dbReference type="InterPro" id="IPR016162">
    <property type="entry name" value="Ald_DH_N"/>
</dbReference>
<evidence type="ECO:0000256" key="7">
    <source>
        <dbReference type="RuleBase" id="RU003345"/>
    </source>
</evidence>
<evidence type="ECO:0000256" key="8">
    <source>
        <dbReference type="SAM" id="Phobius"/>
    </source>
</evidence>
<keyword evidence="8" id="KW-0812">Transmembrane</keyword>
<reference evidence="11" key="1">
    <citation type="submission" date="2025-08" db="UniProtKB">
        <authorList>
            <consortium name="RefSeq"/>
        </authorList>
    </citation>
    <scope>IDENTIFICATION</scope>
    <source>
        <tissue evidence="11">Gonads</tissue>
    </source>
</reference>
<evidence type="ECO:0000256" key="2">
    <source>
        <dbReference type="ARBA" id="ARBA00023002"/>
    </source>
</evidence>
<dbReference type="PANTHER" id="PTHR43570">
    <property type="entry name" value="ALDEHYDE DEHYDROGENASE"/>
    <property type="match status" value="1"/>
</dbReference>
<sequence>MRGYNVGIKHLVKQKVEGVYYIRQSVMTDGGYILPRAINGNNIKNMTVIDVESSTPEKHTAAEMVSTARRAFNTGKTKSYEFRTQQLRNVKRFLKEVGPELCAALEADFRKPEQEIYILEIEVLIAEADHFISHLKDWMKPEKPEKPLLNIFDKIRIYSDPLGVVLVIGAWNYPVLLTIGPVLGAIAGGNCCIIKPSEVSLRTAQVMCNKLPHYLDQDCFPVFLGGIPETTDLLKQKFDYIFFTGSPQIGKIIHAAAAKNLTPCTLELGGKSPTYMDSSANIEIATRRILWGKFANCGQTCVAPDYLLCDKEVERKFLHYAEKIITEFFGADVKQSKDFPRIINERNFIRVVNLLKNQKKAIGGQIDAQDLFIHPTILVDVKPDDDIMQEEIFGPILPIITVNNPEEAIEFINAREKPLALYVFSNHTATKELFLSNTSSGGVCINDTIMHVGVETLPFGGVGNSGMGNYHGKRSFDTFVHKKSVLFKSFFSLGEKAQETRYPPYSKNKTDFTRFAIRSLSRSIKMPFVTHVIMFSLGVGVTIMTFYTYKYYKQRE</sequence>
<dbReference type="PIRSF" id="PIRSF036492">
    <property type="entry name" value="ALDH"/>
    <property type="match status" value="1"/>
</dbReference>
<dbReference type="SUPFAM" id="SSF53720">
    <property type="entry name" value="ALDH-like"/>
    <property type="match status" value="1"/>
</dbReference>
<gene>
    <name evidence="11" type="primary">LOC115885823</name>
</gene>
<dbReference type="FunFam" id="3.40.309.10:FF:000003">
    <property type="entry name" value="Aldehyde dehydrogenase"/>
    <property type="match status" value="1"/>
</dbReference>
<dbReference type="InterPro" id="IPR029510">
    <property type="entry name" value="Ald_DH_CS_GLU"/>
</dbReference>
<dbReference type="InterPro" id="IPR016161">
    <property type="entry name" value="Ald_DH/histidinol_DH"/>
</dbReference>
<dbReference type="InterPro" id="IPR016160">
    <property type="entry name" value="Ald_DH_CS_CYS"/>
</dbReference>
<keyword evidence="8" id="KW-1133">Transmembrane helix</keyword>
<dbReference type="FunFam" id="3.40.605.10:FF:000004">
    <property type="entry name" value="Aldehyde dehydrogenase"/>
    <property type="match status" value="1"/>
</dbReference>
<dbReference type="InterPro" id="IPR012394">
    <property type="entry name" value="Aldehyde_DH_NAD(P)"/>
</dbReference>
<dbReference type="OrthoDB" id="440325at2759"/>
<evidence type="ECO:0000256" key="4">
    <source>
        <dbReference type="PIRNR" id="PIRNR036492"/>
    </source>
</evidence>
<dbReference type="KEGG" id="soy:115885823"/>
<keyword evidence="10" id="KW-1185">Reference proteome</keyword>
<keyword evidence="3" id="KW-0520">NAD</keyword>
<evidence type="ECO:0000256" key="3">
    <source>
        <dbReference type="ARBA" id="ARBA00023027"/>
    </source>
</evidence>
<dbReference type="GeneID" id="115885823"/>
<dbReference type="Pfam" id="PF00171">
    <property type="entry name" value="Aldedh"/>
    <property type="match status" value="1"/>
</dbReference>
<dbReference type="InParanoid" id="A0A6J2YBZ0"/>
<dbReference type="InterPro" id="IPR016163">
    <property type="entry name" value="Ald_DH_C"/>
</dbReference>
<name>A0A6J2YBZ0_SITOR</name>
<proteinExistence type="inferred from homology"/>
<dbReference type="Proteomes" id="UP000504635">
    <property type="component" value="Unplaced"/>
</dbReference>
<evidence type="ECO:0000259" key="9">
    <source>
        <dbReference type="Pfam" id="PF00171"/>
    </source>
</evidence>
<dbReference type="InterPro" id="IPR015590">
    <property type="entry name" value="Aldehyde_DH_dom"/>
</dbReference>
<dbReference type="GO" id="GO:0006081">
    <property type="term" value="P:aldehyde metabolic process"/>
    <property type="evidence" value="ECO:0007669"/>
    <property type="project" value="InterPro"/>
</dbReference>